<geneLocation type="plasmid" evidence="2">
    <name>pCBMA213_1</name>
</geneLocation>
<gene>
    <name evidence="2" type="ORF">B5P44_p00066</name>
</gene>
<reference evidence="2" key="1">
    <citation type="journal article" date="2018" name="Front. Microbiol.">
        <title>Beyond the Limits: tRNA Array Units in Mycobacterium Genomes.</title>
        <authorList>
            <person name="Morgado S.M."/>
            <person name="Vicente A.C."/>
        </authorList>
    </citation>
    <scope>NUCLEOTIDE SEQUENCE</scope>
    <source>
        <strain evidence="2">CBMA 213</strain>
        <plasmid evidence="2">pCBMA213_1</plasmid>
    </source>
</reference>
<keyword evidence="1" id="KW-0472">Membrane</keyword>
<dbReference type="RefSeq" id="WP_172692653.1">
    <property type="nucleotide sequence ID" value="NZ_MF600313.1"/>
</dbReference>
<evidence type="ECO:0000256" key="1">
    <source>
        <dbReference type="SAM" id="Phobius"/>
    </source>
</evidence>
<keyword evidence="1" id="KW-0812">Transmembrane</keyword>
<accession>A0A343VR37</accession>
<organism evidence="2">
    <name type="scientific">Mycolicibacterium sp. CBMA 213</name>
    <dbReference type="NCBI Taxonomy" id="1968788"/>
    <lineage>
        <taxon>Bacteria</taxon>
        <taxon>Bacillati</taxon>
        <taxon>Actinomycetota</taxon>
        <taxon>Actinomycetes</taxon>
        <taxon>Mycobacteriales</taxon>
        <taxon>Mycobacteriaceae</taxon>
        <taxon>Mycolicibacterium</taxon>
    </lineage>
</organism>
<proteinExistence type="predicted"/>
<sequence>MYHLALPAMTAVKTHLLATQVHVLASLEDGNDGTSNGSLFSIAWKIQLAAGAIALMFYIKNMLTIYAAKPGGGGGPNGQGGGGKQKTMLEETQHFAVLIVAITFVSVFIDAIVLPIAQGFVH</sequence>
<feature type="transmembrane region" description="Helical" evidence="1">
    <location>
        <begin position="95"/>
        <end position="117"/>
    </location>
</feature>
<dbReference type="AlphaFoldDB" id="A0A343VR37"/>
<keyword evidence="1" id="KW-1133">Transmembrane helix</keyword>
<protein>
    <submittedName>
        <fullName evidence="2">Uncharacterized protein</fullName>
    </submittedName>
</protein>
<keyword evidence="2" id="KW-0614">Plasmid</keyword>
<evidence type="ECO:0000313" key="2">
    <source>
        <dbReference type="EMBL" id="AVN58361.1"/>
    </source>
</evidence>
<feature type="transmembrane region" description="Helical" evidence="1">
    <location>
        <begin position="42"/>
        <end position="59"/>
    </location>
</feature>
<dbReference type="EMBL" id="MF600313">
    <property type="protein sequence ID" value="AVN58361.1"/>
    <property type="molecule type" value="Genomic_DNA"/>
</dbReference>
<name>A0A343VR37_9MYCO</name>